<dbReference type="RefSeq" id="WP_186862086.1">
    <property type="nucleotide sequence ID" value="NZ_JACOGC010000002.1"/>
</dbReference>
<reference evidence="1 2" key="1">
    <citation type="submission" date="2020-08" db="EMBL/GenBank/DDBJ databases">
        <title>Novel species isolated from subtropical streams in China.</title>
        <authorList>
            <person name="Lu H."/>
        </authorList>
    </citation>
    <scope>NUCLEOTIDE SEQUENCE [LARGE SCALE GENOMIC DNA]</scope>
    <source>
        <strain evidence="1 2">FT31W</strain>
    </source>
</reference>
<organism evidence="1 2">
    <name type="scientific">Undibacterium griseum</name>
    <dbReference type="NCBI Taxonomy" id="2762295"/>
    <lineage>
        <taxon>Bacteria</taxon>
        <taxon>Pseudomonadati</taxon>
        <taxon>Pseudomonadota</taxon>
        <taxon>Betaproteobacteria</taxon>
        <taxon>Burkholderiales</taxon>
        <taxon>Oxalobacteraceae</taxon>
        <taxon>Undibacterium</taxon>
    </lineage>
</organism>
<dbReference type="EMBL" id="JACOGC010000002">
    <property type="protein sequence ID" value="MBC3884446.1"/>
    <property type="molecule type" value="Genomic_DNA"/>
</dbReference>
<gene>
    <name evidence="1" type="ORF">H8K27_04810</name>
</gene>
<sequence length="69" mass="7652">MVIVACAPDKTGSSGCLFSFLVQLSPYSPRQTDFAATLQHPDKGTLWIEESWNYPILKEKIQGSCHHTA</sequence>
<protein>
    <submittedName>
        <fullName evidence="1">Uncharacterized protein</fullName>
    </submittedName>
</protein>
<accession>A0ABR6YKL6</accession>
<dbReference type="Proteomes" id="UP000613113">
    <property type="component" value="Unassembled WGS sequence"/>
</dbReference>
<keyword evidence="2" id="KW-1185">Reference proteome</keyword>
<name>A0ABR6YKL6_9BURK</name>
<proteinExistence type="predicted"/>
<evidence type="ECO:0000313" key="2">
    <source>
        <dbReference type="Proteomes" id="UP000613113"/>
    </source>
</evidence>
<evidence type="ECO:0000313" key="1">
    <source>
        <dbReference type="EMBL" id="MBC3884446.1"/>
    </source>
</evidence>
<comment type="caution">
    <text evidence="1">The sequence shown here is derived from an EMBL/GenBank/DDBJ whole genome shotgun (WGS) entry which is preliminary data.</text>
</comment>